<dbReference type="Pfam" id="PF01311">
    <property type="entry name" value="Bac_export_1"/>
    <property type="match status" value="1"/>
</dbReference>
<feature type="transmembrane region" description="Helical" evidence="10">
    <location>
        <begin position="212"/>
        <end position="234"/>
    </location>
</feature>
<evidence type="ECO:0000256" key="1">
    <source>
        <dbReference type="ARBA" id="ARBA00002578"/>
    </source>
</evidence>
<dbReference type="NCBIfam" id="TIGR01400">
    <property type="entry name" value="fliR"/>
    <property type="match status" value="1"/>
</dbReference>
<keyword evidence="11" id="KW-0969">Cilium</keyword>
<dbReference type="PANTHER" id="PTHR30065:SF1">
    <property type="entry name" value="SURFACE PRESENTATION OF ANTIGENS PROTEIN SPAR"/>
    <property type="match status" value="1"/>
</dbReference>
<evidence type="ECO:0000256" key="3">
    <source>
        <dbReference type="ARBA" id="ARBA00021717"/>
    </source>
</evidence>
<name>A0A1I3AIM8_9FIRM</name>
<keyword evidence="7 10" id="KW-0472">Membrane</keyword>
<comment type="similarity">
    <text evidence="2 10">Belongs to the FliR/MopE/SpaR family.</text>
</comment>
<accession>A0A1I3AIM8</accession>
<keyword evidence="5 10" id="KW-0812">Transmembrane</keyword>
<dbReference type="GO" id="GO:0005886">
    <property type="term" value="C:plasma membrane"/>
    <property type="evidence" value="ECO:0007669"/>
    <property type="project" value="UniProtKB-SubCell"/>
</dbReference>
<sequence length="260" mass="29404">MSIVDFILLNVELFLLILVRVTGLFSIAPVLGNENVPMITRLGLSVMISFIMLPLMHTTQPTVLDSFPLYTYFILQEFAVGIAIGFIGTVYFAMFFLAGTVMDRQTGFALANVIDPLTDMEVPIFGNFYNILFMLLFLGINGHHIFIRTLYDSYKFIPIGHTISMNLNFVEFVISLFRDITILAFILSAPIMMTAFLANVMLGIFAKTMPQINVFVVGMPLRIIVGLLTVWITLQTVLPFSEGFFDRIFRGVYSFMRILI</sequence>
<protein>
    <recommendedName>
        <fullName evidence="3 9">Flagellar biosynthetic protein FliR</fullName>
    </recommendedName>
</protein>
<keyword evidence="11" id="KW-0966">Cell projection</keyword>
<keyword evidence="4 10" id="KW-1003">Cell membrane</keyword>
<keyword evidence="8 10" id="KW-0975">Bacterial flagellum</keyword>
<dbReference type="GO" id="GO:0006605">
    <property type="term" value="P:protein targeting"/>
    <property type="evidence" value="ECO:0007669"/>
    <property type="project" value="UniProtKB-UniRule"/>
</dbReference>
<evidence type="ECO:0000256" key="9">
    <source>
        <dbReference type="NCBIfam" id="TIGR01400"/>
    </source>
</evidence>
<dbReference type="Proteomes" id="UP000199287">
    <property type="component" value="Unassembled WGS sequence"/>
</dbReference>
<keyword evidence="11" id="KW-0282">Flagellum</keyword>
<evidence type="ECO:0000256" key="7">
    <source>
        <dbReference type="ARBA" id="ARBA00023136"/>
    </source>
</evidence>
<feature type="transmembrane region" description="Helical" evidence="10">
    <location>
        <begin position="78"/>
        <end position="102"/>
    </location>
</feature>
<feature type="transmembrane region" description="Helical" evidence="10">
    <location>
        <begin position="7"/>
        <end position="32"/>
    </location>
</feature>
<reference evidence="12" key="1">
    <citation type="submission" date="2016-10" db="EMBL/GenBank/DDBJ databases">
        <authorList>
            <person name="Varghese N."/>
            <person name="Submissions S."/>
        </authorList>
    </citation>
    <scope>NUCLEOTIDE SEQUENCE [LARGE SCALE GENOMIC DNA]</scope>
    <source>
        <strain evidence="12">Z-7934</strain>
    </source>
</reference>
<dbReference type="GO" id="GO:0044780">
    <property type="term" value="P:bacterial-type flagellum assembly"/>
    <property type="evidence" value="ECO:0007669"/>
    <property type="project" value="UniProtKB-UniRule"/>
</dbReference>
<comment type="function">
    <text evidence="1 10">Role in flagellar biosynthesis.</text>
</comment>
<dbReference type="PANTHER" id="PTHR30065">
    <property type="entry name" value="FLAGELLAR BIOSYNTHETIC PROTEIN FLIR"/>
    <property type="match status" value="1"/>
</dbReference>
<keyword evidence="12" id="KW-1185">Reference proteome</keyword>
<dbReference type="PRINTS" id="PR00953">
    <property type="entry name" value="TYPE3IMRPROT"/>
</dbReference>
<evidence type="ECO:0000313" key="11">
    <source>
        <dbReference type="EMBL" id="SFH49924.1"/>
    </source>
</evidence>
<dbReference type="EMBL" id="FOQA01000001">
    <property type="protein sequence ID" value="SFH49924.1"/>
    <property type="molecule type" value="Genomic_DNA"/>
</dbReference>
<dbReference type="InterPro" id="IPR006303">
    <property type="entry name" value="FliR"/>
</dbReference>
<evidence type="ECO:0000256" key="2">
    <source>
        <dbReference type="ARBA" id="ARBA00009772"/>
    </source>
</evidence>
<evidence type="ECO:0000256" key="6">
    <source>
        <dbReference type="ARBA" id="ARBA00022989"/>
    </source>
</evidence>
<dbReference type="OrthoDB" id="9807748at2"/>
<comment type="subcellular location">
    <subcellularLocation>
        <location evidence="10">Cell membrane</location>
        <topology evidence="10">Multi-pass membrane protein</topology>
    </subcellularLocation>
    <subcellularLocation>
        <location evidence="10">Bacterial flagellum basal body</location>
    </subcellularLocation>
</comment>
<dbReference type="AlphaFoldDB" id="A0A1I3AIM8"/>
<evidence type="ECO:0000256" key="10">
    <source>
        <dbReference type="RuleBase" id="RU362071"/>
    </source>
</evidence>
<dbReference type="STRING" id="69895.SAMN05192551_101244"/>
<feature type="transmembrane region" description="Helical" evidence="10">
    <location>
        <begin position="180"/>
        <end position="205"/>
    </location>
</feature>
<dbReference type="InterPro" id="IPR002010">
    <property type="entry name" value="T3SS_IM_R"/>
</dbReference>
<organism evidence="11 12">
    <name type="scientific">Tindallia magadiensis</name>
    <dbReference type="NCBI Taxonomy" id="69895"/>
    <lineage>
        <taxon>Bacteria</taxon>
        <taxon>Bacillati</taxon>
        <taxon>Bacillota</taxon>
        <taxon>Clostridia</taxon>
        <taxon>Peptostreptococcales</taxon>
        <taxon>Tindalliaceae</taxon>
        <taxon>Tindallia</taxon>
    </lineage>
</organism>
<feature type="transmembrane region" description="Helical" evidence="10">
    <location>
        <begin position="38"/>
        <end position="57"/>
    </location>
</feature>
<proteinExistence type="inferred from homology"/>
<feature type="transmembrane region" description="Helical" evidence="10">
    <location>
        <begin position="122"/>
        <end position="142"/>
    </location>
</feature>
<evidence type="ECO:0000256" key="4">
    <source>
        <dbReference type="ARBA" id="ARBA00022475"/>
    </source>
</evidence>
<evidence type="ECO:0000256" key="5">
    <source>
        <dbReference type="ARBA" id="ARBA00022692"/>
    </source>
</evidence>
<dbReference type="RefSeq" id="WP_093368791.1">
    <property type="nucleotide sequence ID" value="NZ_FOQA01000001.1"/>
</dbReference>
<keyword evidence="6 10" id="KW-1133">Transmembrane helix</keyword>
<evidence type="ECO:0000313" key="12">
    <source>
        <dbReference type="Proteomes" id="UP000199287"/>
    </source>
</evidence>
<gene>
    <name evidence="11" type="ORF">SAMN05192551_101244</name>
</gene>
<dbReference type="GO" id="GO:0009425">
    <property type="term" value="C:bacterial-type flagellum basal body"/>
    <property type="evidence" value="ECO:0007669"/>
    <property type="project" value="UniProtKB-SubCell"/>
</dbReference>
<evidence type="ECO:0000256" key="8">
    <source>
        <dbReference type="ARBA" id="ARBA00023143"/>
    </source>
</evidence>